<geneLocation type="plasmid" evidence="2">
    <name>hyperthermophilic archaeal plasmid 1</name>
</geneLocation>
<reference evidence="2" key="1">
    <citation type="journal article" date="2010" name="Environ. Microbiol.">
        <title>Metagenomic analyses of novel viruses and plasmids from a cultured environmental sample of hyperthermophilic neutrophiles.</title>
        <authorList>
            <person name="Garrett R.A."/>
            <person name="Prangishvili D."/>
            <person name="Shah S.A."/>
            <person name="Reuter M."/>
            <person name="Stetter K.O."/>
            <person name="Peng X."/>
        </authorList>
    </citation>
    <scope>NUCLEOTIDE SEQUENCE</scope>
    <source>
        <plasmid evidence="2">hyperthermophilic archaeal plasmid 1</plasmid>
    </source>
</reference>
<dbReference type="AlphaFoldDB" id="D9CGD3"/>
<keyword evidence="2" id="KW-0614">Plasmid</keyword>
<name>D9CGD3_9ARCH</name>
<dbReference type="EMBL" id="GU722198">
    <property type="protein sequence ID" value="ADJ54287.1"/>
    <property type="molecule type" value="Genomic_DNA"/>
</dbReference>
<evidence type="ECO:0000313" key="2">
    <source>
        <dbReference type="EMBL" id="ADJ54287.1"/>
    </source>
</evidence>
<feature type="transmembrane region" description="Helical" evidence="1">
    <location>
        <begin position="48"/>
        <end position="68"/>
    </location>
</feature>
<keyword evidence="1" id="KW-0472">Membrane</keyword>
<accession>D9CGD3</accession>
<keyword evidence="1" id="KW-0812">Transmembrane</keyword>
<sequence length="91" mass="10053">MSGKLKLALLIINTVILVWIIWNYIHGSTLSLAIAPANLLVYVIRKKYPYLSGFIVLLTIAGAILVTYMPNLSYFVEPIAPVKLPVNATKP</sequence>
<organism evidence="2">
    <name type="scientific">archaeon enrichment culture clone 1(2010)</name>
    <dbReference type="NCBI Taxonomy" id="795325"/>
    <lineage>
        <taxon>Archaea</taxon>
        <taxon>environmental samples</taxon>
    </lineage>
</organism>
<protein>
    <submittedName>
        <fullName evidence="2">Uncharacterized protein</fullName>
    </submittedName>
</protein>
<keyword evidence="1" id="KW-1133">Transmembrane helix</keyword>
<proteinExistence type="predicted"/>
<gene>
    <name evidence="2" type="ORF">pHA1_gp09</name>
</gene>
<evidence type="ECO:0000256" key="1">
    <source>
        <dbReference type="SAM" id="Phobius"/>
    </source>
</evidence>